<accession>A0A914DR84</accession>
<evidence type="ECO:0000313" key="1">
    <source>
        <dbReference type="Proteomes" id="UP000887540"/>
    </source>
</evidence>
<keyword evidence="1" id="KW-1185">Reference proteome</keyword>
<protein>
    <submittedName>
        <fullName evidence="2">Uncharacterized protein</fullName>
    </submittedName>
</protein>
<organism evidence="1 2">
    <name type="scientific">Acrobeloides nanus</name>
    <dbReference type="NCBI Taxonomy" id="290746"/>
    <lineage>
        <taxon>Eukaryota</taxon>
        <taxon>Metazoa</taxon>
        <taxon>Ecdysozoa</taxon>
        <taxon>Nematoda</taxon>
        <taxon>Chromadorea</taxon>
        <taxon>Rhabditida</taxon>
        <taxon>Tylenchina</taxon>
        <taxon>Cephalobomorpha</taxon>
        <taxon>Cephaloboidea</taxon>
        <taxon>Cephalobidae</taxon>
        <taxon>Acrobeloides</taxon>
    </lineage>
</organism>
<evidence type="ECO:0000313" key="2">
    <source>
        <dbReference type="WBParaSite" id="ACRNAN_scaffold3517.g15831.t1"/>
    </source>
</evidence>
<dbReference type="AlphaFoldDB" id="A0A914DR84"/>
<dbReference type="Proteomes" id="UP000887540">
    <property type="component" value="Unplaced"/>
</dbReference>
<reference evidence="2" key="1">
    <citation type="submission" date="2022-11" db="UniProtKB">
        <authorList>
            <consortium name="WormBaseParasite"/>
        </authorList>
    </citation>
    <scope>IDENTIFICATION</scope>
</reference>
<dbReference type="WBParaSite" id="ACRNAN_scaffold3517.g15831.t1">
    <property type="protein sequence ID" value="ACRNAN_scaffold3517.g15831.t1"/>
    <property type="gene ID" value="ACRNAN_scaffold3517.g15831"/>
</dbReference>
<sequence length="153" mass="16357">MVPLNSIPLDTVTTPTTAFCDQRGKCYCPNTFYNFYVSDGTGTGFDFINYIEVCGYTSLLICPPGKISGVSCVYAGDANGFMVPGSQRICSTTNISIPITCNIDTTVCSTANLEFCNANNGNSGFWTADINGVAYTASNPNSIVCDQTNFYFG</sequence>
<proteinExistence type="predicted"/>
<name>A0A914DR84_9BILA</name>